<evidence type="ECO:0000313" key="2">
    <source>
        <dbReference type="EMBL" id="SUB32322.1"/>
    </source>
</evidence>
<dbReference type="AlphaFoldDB" id="A0A379B1L2"/>
<feature type="signal peptide" evidence="1">
    <location>
        <begin position="1"/>
        <end position="17"/>
    </location>
</feature>
<dbReference type="GO" id="GO:0003756">
    <property type="term" value="F:protein disulfide isomerase activity"/>
    <property type="evidence" value="ECO:0007669"/>
    <property type="project" value="UniProtKB-EC"/>
</dbReference>
<sequence length="91" mass="9436">MKSRHLALGVAALFALAACDSKVQTSVPADSAPAASAAAAPAGLVEGQNYTVLANPIPQQQAGKVEVLEFSAILSALRPPRTCFEQTRQVF</sequence>
<evidence type="ECO:0000256" key="1">
    <source>
        <dbReference type="SAM" id="SignalP"/>
    </source>
</evidence>
<name>A0A379B1L2_NEIGO</name>
<dbReference type="EC" id="5.3.4.1" evidence="2"/>
<dbReference type="PROSITE" id="PS51257">
    <property type="entry name" value="PROKAR_LIPOPROTEIN"/>
    <property type="match status" value="1"/>
</dbReference>
<keyword evidence="1" id="KW-0732">Signal</keyword>
<accession>A0A379B1L2</accession>
<gene>
    <name evidence="2" type="ORF">NCTC11421_03757</name>
</gene>
<proteinExistence type="predicted"/>
<keyword evidence="2" id="KW-0413">Isomerase</keyword>
<feature type="chain" id="PRO_5016565214" evidence="1">
    <location>
        <begin position="18"/>
        <end position="91"/>
    </location>
</feature>
<organism evidence="2">
    <name type="scientific">Neisseria gonorrhoeae</name>
    <dbReference type="NCBI Taxonomy" id="485"/>
    <lineage>
        <taxon>Bacteria</taxon>
        <taxon>Pseudomonadati</taxon>
        <taxon>Pseudomonadota</taxon>
        <taxon>Betaproteobacteria</taxon>
        <taxon>Neisseriales</taxon>
        <taxon>Neisseriaceae</taxon>
        <taxon>Neisseria</taxon>
    </lineage>
</organism>
<protein>
    <submittedName>
        <fullName evidence="2">Thiol:disulfide interchange protein</fullName>
        <ecNumber evidence="2">5.3.4.1</ecNumber>
    </submittedName>
</protein>
<dbReference type="EMBL" id="UGRI01000002">
    <property type="protein sequence ID" value="SUB32322.1"/>
    <property type="molecule type" value="Genomic_DNA"/>
</dbReference>
<reference evidence="2" key="1">
    <citation type="submission" date="2018-06" db="EMBL/GenBank/DDBJ databases">
        <authorList>
            <consortium name="Pathogen Informatics"/>
            <person name="Doyle S."/>
        </authorList>
    </citation>
    <scope>NUCLEOTIDE SEQUENCE [LARGE SCALE GENOMIC DNA]</scope>
    <source>
        <strain evidence="2">NCTC11421</strain>
    </source>
</reference>